<dbReference type="PANTHER" id="PTHR28388">
    <property type="entry name" value="TRANSMEMBRANE PROTEIN 237"/>
    <property type="match status" value="1"/>
</dbReference>
<gene>
    <name evidence="12" type="ORF">NQ317_016832</name>
</gene>
<sequence>MVIYVACLIVHLSGANYDDKVSLMSYNNTFLTNVSYKNDLITWNHLSMWRAILAFTAWIFVGLGSTR</sequence>
<protein>
    <submittedName>
        <fullName evidence="12">Uncharacterized protein</fullName>
    </submittedName>
</protein>
<dbReference type="Proteomes" id="UP001162164">
    <property type="component" value="Unassembled WGS sequence"/>
</dbReference>
<dbReference type="PANTHER" id="PTHR28388:SF1">
    <property type="entry name" value="TRANSMEMBRANE PROTEIN 237"/>
    <property type="match status" value="1"/>
</dbReference>
<dbReference type="Pfam" id="PF15383">
    <property type="entry name" value="TMEM237"/>
    <property type="match status" value="1"/>
</dbReference>
<comment type="similarity">
    <text evidence="3">Belongs to the TMEM237 family.</text>
</comment>
<keyword evidence="9" id="KW-0966">Cell projection</keyword>
<evidence type="ECO:0000256" key="8">
    <source>
        <dbReference type="ARBA" id="ARBA00023136"/>
    </source>
</evidence>
<keyword evidence="13" id="KW-1185">Reference proteome</keyword>
<dbReference type="InterPro" id="IPR029409">
    <property type="entry name" value="TMEM237"/>
</dbReference>
<evidence type="ECO:0000256" key="2">
    <source>
        <dbReference type="ARBA" id="ARBA00004141"/>
    </source>
</evidence>
<keyword evidence="8 11" id="KW-0472">Membrane</keyword>
<accession>A0ABQ9JMN3</accession>
<evidence type="ECO:0000256" key="6">
    <source>
        <dbReference type="ARBA" id="ARBA00022989"/>
    </source>
</evidence>
<evidence type="ECO:0000313" key="12">
    <source>
        <dbReference type="EMBL" id="KAJ8979197.1"/>
    </source>
</evidence>
<evidence type="ECO:0000313" key="13">
    <source>
        <dbReference type="Proteomes" id="UP001162164"/>
    </source>
</evidence>
<proteinExistence type="inferred from homology"/>
<evidence type="ECO:0000256" key="1">
    <source>
        <dbReference type="ARBA" id="ARBA00004138"/>
    </source>
</evidence>
<evidence type="ECO:0000256" key="4">
    <source>
        <dbReference type="ARBA" id="ARBA00022692"/>
    </source>
</evidence>
<evidence type="ECO:0000256" key="3">
    <source>
        <dbReference type="ARBA" id="ARBA00008783"/>
    </source>
</evidence>
<keyword evidence="4 11" id="KW-0812">Transmembrane</keyword>
<comment type="caution">
    <text evidence="12">The sequence shown here is derived from an EMBL/GenBank/DDBJ whole genome shotgun (WGS) entry which is preliminary data.</text>
</comment>
<comment type="subcellular location">
    <subcellularLocation>
        <location evidence="1">Cell projection</location>
        <location evidence="1">Cilium</location>
    </subcellularLocation>
    <subcellularLocation>
        <location evidence="2">Membrane</location>
        <topology evidence="2">Multi-pass membrane protein</topology>
    </subcellularLocation>
</comment>
<name>A0ABQ9JMN3_9CUCU</name>
<evidence type="ECO:0000256" key="7">
    <source>
        <dbReference type="ARBA" id="ARBA00023069"/>
    </source>
</evidence>
<feature type="transmembrane region" description="Helical" evidence="11">
    <location>
        <begin position="48"/>
        <end position="66"/>
    </location>
</feature>
<evidence type="ECO:0000256" key="10">
    <source>
        <dbReference type="ARBA" id="ARBA00025631"/>
    </source>
</evidence>
<comment type="function">
    <text evidence="10">Component of the transition zone in primary cilia. Required for ciliogenesis.</text>
</comment>
<keyword evidence="5" id="KW-0970">Cilium biogenesis/degradation</keyword>
<reference evidence="12" key="1">
    <citation type="journal article" date="2023" name="Insect Mol. Biol.">
        <title>Genome sequencing provides insights into the evolution of gene families encoding plant cell wall-degrading enzymes in longhorned beetles.</title>
        <authorList>
            <person name="Shin N.R."/>
            <person name="Okamura Y."/>
            <person name="Kirsch R."/>
            <person name="Pauchet Y."/>
        </authorList>
    </citation>
    <scope>NUCLEOTIDE SEQUENCE</scope>
    <source>
        <strain evidence="12">MMC_N1</strain>
    </source>
</reference>
<dbReference type="EMBL" id="JAPWTJ010000365">
    <property type="protein sequence ID" value="KAJ8979197.1"/>
    <property type="molecule type" value="Genomic_DNA"/>
</dbReference>
<organism evidence="12 13">
    <name type="scientific">Molorchus minor</name>
    <dbReference type="NCBI Taxonomy" id="1323400"/>
    <lineage>
        <taxon>Eukaryota</taxon>
        <taxon>Metazoa</taxon>
        <taxon>Ecdysozoa</taxon>
        <taxon>Arthropoda</taxon>
        <taxon>Hexapoda</taxon>
        <taxon>Insecta</taxon>
        <taxon>Pterygota</taxon>
        <taxon>Neoptera</taxon>
        <taxon>Endopterygota</taxon>
        <taxon>Coleoptera</taxon>
        <taxon>Polyphaga</taxon>
        <taxon>Cucujiformia</taxon>
        <taxon>Chrysomeloidea</taxon>
        <taxon>Cerambycidae</taxon>
        <taxon>Lamiinae</taxon>
        <taxon>Monochamini</taxon>
        <taxon>Molorchus</taxon>
    </lineage>
</organism>
<keyword evidence="7" id="KW-0969">Cilium</keyword>
<keyword evidence="6 11" id="KW-1133">Transmembrane helix</keyword>
<evidence type="ECO:0000256" key="11">
    <source>
        <dbReference type="SAM" id="Phobius"/>
    </source>
</evidence>
<evidence type="ECO:0000256" key="9">
    <source>
        <dbReference type="ARBA" id="ARBA00023273"/>
    </source>
</evidence>
<evidence type="ECO:0000256" key="5">
    <source>
        <dbReference type="ARBA" id="ARBA00022794"/>
    </source>
</evidence>